<dbReference type="OrthoDB" id="3786030at2759"/>
<accession>A0A9P6GRK8</accession>
<dbReference type="Proteomes" id="UP000756921">
    <property type="component" value="Unassembled WGS sequence"/>
</dbReference>
<feature type="region of interest" description="Disordered" evidence="1">
    <location>
        <begin position="516"/>
        <end position="601"/>
    </location>
</feature>
<dbReference type="AlphaFoldDB" id="A0A9P6GRK8"/>
<keyword evidence="3" id="KW-1185">Reference proteome</keyword>
<evidence type="ECO:0000313" key="2">
    <source>
        <dbReference type="EMBL" id="KAF9739220.1"/>
    </source>
</evidence>
<protein>
    <submittedName>
        <fullName evidence="2">Uncharacterized protein</fullName>
    </submittedName>
</protein>
<name>A0A9P6GRK8_9PLEO</name>
<proteinExistence type="predicted"/>
<gene>
    <name evidence="2" type="ORF">PMIN01_01854</name>
</gene>
<feature type="compositionally biased region" description="Acidic residues" evidence="1">
    <location>
        <begin position="516"/>
        <end position="544"/>
    </location>
</feature>
<organism evidence="2 3">
    <name type="scientific">Paraphaeosphaeria minitans</name>
    <dbReference type="NCBI Taxonomy" id="565426"/>
    <lineage>
        <taxon>Eukaryota</taxon>
        <taxon>Fungi</taxon>
        <taxon>Dikarya</taxon>
        <taxon>Ascomycota</taxon>
        <taxon>Pezizomycotina</taxon>
        <taxon>Dothideomycetes</taxon>
        <taxon>Pleosporomycetidae</taxon>
        <taxon>Pleosporales</taxon>
        <taxon>Massarineae</taxon>
        <taxon>Didymosphaeriaceae</taxon>
        <taxon>Paraphaeosphaeria</taxon>
    </lineage>
</organism>
<comment type="caution">
    <text evidence="2">The sequence shown here is derived from an EMBL/GenBank/DDBJ whole genome shotgun (WGS) entry which is preliminary data.</text>
</comment>
<evidence type="ECO:0000256" key="1">
    <source>
        <dbReference type="SAM" id="MobiDB-lite"/>
    </source>
</evidence>
<evidence type="ECO:0000313" key="3">
    <source>
        <dbReference type="Proteomes" id="UP000756921"/>
    </source>
</evidence>
<dbReference type="EMBL" id="WJXW01000002">
    <property type="protein sequence ID" value="KAF9739220.1"/>
    <property type="molecule type" value="Genomic_DNA"/>
</dbReference>
<reference evidence="2" key="1">
    <citation type="journal article" date="2020" name="Mol. Plant Microbe Interact.">
        <title>Genome Sequence of the Biocontrol Agent Coniothyrium minitans strain Conio (IMI 134523).</title>
        <authorList>
            <person name="Patel D."/>
            <person name="Shittu T.A."/>
            <person name="Baroncelli R."/>
            <person name="Muthumeenakshi S."/>
            <person name="Osborne T.H."/>
            <person name="Janganan T.K."/>
            <person name="Sreenivasaprasad S."/>
        </authorList>
    </citation>
    <scope>NUCLEOTIDE SEQUENCE</scope>
    <source>
        <strain evidence="2">Conio</strain>
    </source>
</reference>
<sequence>MGCSIGSSDDLSGIEEFVEDAMYYVRRFSAATKAERRKQTFQHLLRKLRLRKCRHRKWQGILVNAPQHPLDTELNRYLSEIQPPLRPQNTISVHWWESIAITWKFQAFKEDVGMRAFFAEEQKNAKMPLKGTGLFVQEFQNSPDALDTRIHRVFRPSSWQNPILQPRLTEGRKHQAWVNMRPALILATQFLLDPRLGAFWYHLMYGTPVTDAASRKTYLEHSNLEDDLQTTRADFAALLDNLADRVTFYWRPENSKEPTVVGITQSSFWDILDDFIDTSRLDHLRKPEESFNSFIGLSSKFLYNLMSVTAVTHTDMNADIRFQFLLAVTITHEIAHTIYGWRGLPHIGWSWENHIWDGIILTCTINYDTIGKVRARTWESEVLKETHIYTPVAEDWLKSLFMKNTWKTIDQTIKKIPRPVGSPRLFVAQRWFNSQRGFEFVEYVKGLAVKPEHQLLNDREGPVKGDVDAWFKRVRKIDLQKAVQSGQFVKRPKLGPRSEVLGHAIAWAPIDEDMTDAEEVDHEDADEDAEDSIEYESSDDDFLNGEDPPKEYEMDFPMVLPPTFRHPGGIPVAQHRLLPTDPSPDDLGFARGIIPPDRVHR</sequence>